<evidence type="ECO:0000256" key="6">
    <source>
        <dbReference type="ARBA" id="ARBA00022806"/>
    </source>
</evidence>
<gene>
    <name evidence="20" type="primary">recB</name>
    <name evidence="20" type="ORF">HQ497_09280</name>
</gene>
<dbReference type="PANTHER" id="PTHR11070:SF23">
    <property type="entry name" value="RECBCD ENZYME SUBUNIT RECB"/>
    <property type="match status" value="1"/>
</dbReference>
<feature type="domain" description="UvrD-like helicase ATP-binding" evidence="18">
    <location>
        <begin position="1"/>
        <end position="290"/>
    </location>
</feature>
<evidence type="ECO:0000256" key="17">
    <source>
        <dbReference type="SAM" id="MobiDB-lite"/>
    </source>
</evidence>
<dbReference type="EMBL" id="JABMOJ010000345">
    <property type="protein sequence ID" value="NQV65544.1"/>
    <property type="molecule type" value="Genomic_DNA"/>
</dbReference>
<dbReference type="HAMAP" id="MF_01485">
    <property type="entry name" value="RecB"/>
    <property type="match status" value="1"/>
</dbReference>
<dbReference type="Pfam" id="PF13361">
    <property type="entry name" value="UvrD_C"/>
    <property type="match status" value="1"/>
</dbReference>
<dbReference type="SUPFAM" id="SSF52540">
    <property type="entry name" value="P-loop containing nucleoside triphosphate hydrolases"/>
    <property type="match status" value="1"/>
</dbReference>
<evidence type="ECO:0000256" key="2">
    <source>
        <dbReference type="ARBA" id="ARBA00022723"/>
    </source>
</evidence>
<dbReference type="NCBIfam" id="TIGR00609">
    <property type="entry name" value="recB"/>
    <property type="match status" value="1"/>
</dbReference>
<dbReference type="InterPro" id="IPR011604">
    <property type="entry name" value="PDDEXK-like_dom_sf"/>
</dbReference>
<keyword evidence="5 16" id="KW-0378">Hydrolase</keyword>
<dbReference type="InterPro" id="IPR038726">
    <property type="entry name" value="PDDEXK_AddAB-type"/>
</dbReference>
<evidence type="ECO:0000259" key="19">
    <source>
        <dbReference type="PROSITE" id="PS51217"/>
    </source>
</evidence>
<dbReference type="GO" id="GO:0008854">
    <property type="term" value="F:exodeoxyribonuclease V activity"/>
    <property type="evidence" value="ECO:0007669"/>
    <property type="project" value="InterPro"/>
</dbReference>
<keyword evidence="7" id="KW-0269">Exonuclease</keyword>
<dbReference type="GO" id="GO:0005524">
    <property type="term" value="F:ATP binding"/>
    <property type="evidence" value="ECO:0007669"/>
    <property type="project" value="UniProtKB-UniRule"/>
</dbReference>
<keyword evidence="4" id="KW-0227">DNA damage</keyword>
<dbReference type="CDD" id="cd22352">
    <property type="entry name" value="RecB_C-like"/>
    <property type="match status" value="1"/>
</dbReference>
<keyword evidence="6 16" id="KW-0347">Helicase</keyword>
<keyword evidence="11" id="KW-0234">DNA repair</keyword>
<evidence type="ECO:0000256" key="5">
    <source>
        <dbReference type="ARBA" id="ARBA00022801"/>
    </source>
</evidence>
<dbReference type="InterPro" id="IPR000212">
    <property type="entry name" value="DNA_helicase_UvrD/REP"/>
</dbReference>
<keyword evidence="2" id="KW-0479">Metal-binding</keyword>
<dbReference type="InterPro" id="IPR014017">
    <property type="entry name" value="DNA_helicase_UvrD-like_C"/>
</dbReference>
<evidence type="ECO:0000256" key="9">
    <source>
        <dbReference type="ARBA" id="ARBA00022842"/>
    </source>
</evidence>
<evidence type="ECO:0000256" key="8">
    <source>
        <dbReference type="ARBA" id="ARBA00022840"/>
    </source>
</evidence>
<comment type="caution">
    <text evidence="20">The sequence shown here is derived from an EMBL/GenBank/DDBJ whole genome shotgun (WGS) entry which is preliminary data.</text>
</comment>
<comment type="catalytic activity">
    <reaction evidence="15">
        <text>ATP + H2O = ADP + phosphate + H(+)</text>
        <dbReference type="Rhea" id="RHEA:13065"/>
        <dbReference type="ChEBI" id="CHEBI:15377"/>
        <dbReference type="ChEBI" id="CHEBI:15378"/>
        <dbReference type="ChEBI" id="CHEBI:30616"/>
        <dbReference type="ChEBI" id="CHEBI:43474"/>
        <dbReference type="ChEBI" id="CHEBI:456216"/>
        <dbReference type="EC" id="5.6.2.4"/>
    </reaction>
</comment>
<keyword evidence="12" id="KW-0413">Isomerase</keyword>
<dbReference type="GO" id="GO:0009338">
    <property type="term" value="C:exodeoxyribonuclease V complex"/>
    <property type="evidence" value="ECO:0007669"/>
    <property type="project" value="TreeGrafter"/>
</dbReference>
<organism evidence="20 21">
    <name type="scientific">SAR86 cluster bacterium</name>
    <dbReference type="NCBI Taxonomy" id="2030880"/>
    <lineage>
        <taxon>Bacteria</taxon>
        <taxon>Pseudomonadati</taxon>
        <taxon>Pseudomonadota</taxon>
        <taxon>Gammaproteobacteria</taxon>
        <taxon>SAR86 cluster</taxon>
    </lineage>
</organism>
<evidence type="ECO:0000256" key="13">
    <source>
        <dbReference type="ARBA" id="ARBA00034617"/>
    </source>
</evidence>
<accession>A0A972VY85</accession>
<keyword evidence="3 16" id="KW-0547">Nucleotide-binding</keyword>
<proteinExistence type="inferred from homology"/>
<dbReference type="PROSITE" id="PS51217">
    <property type="entry name" value="UVRD_HELICASE_CTER"/>
    <property type="match status" value="1"/>
</dbReference>
<dbReference type="Gene3D" id="3.90.320.10">
    <property type="match status" value="1"/>
</dbReference>
<dbReference type="GO" id="GO:0043138">
    <property type="term" value="F:3'-5' DNA helicase activity"/>
    <property type="evidence" value="ECO:0007669"/>
    <property type="project" value="UniProtKB-EC"/>
</dbReference>
<feature type="domain" description="UvrD-like helicase C-terminal" evidence="19">
    <location>
        <begin position="308"/>
        <end position="579"/>
    </location>
</feature>
<dbReference type="PROSITE" id="PS51198">
    <property type="entry name" value="UVRD_HELICASE_ATP_BIND"/>
    <property type="match status" value="1"/>
</dbReference>
<evidence type="ECO:0000313" key="21">
    <source>
        <dbReference type="Proteomes" id="UP000754644"/>
    </source>
</evidence>
<keyword evidence="8 16" id="KW-0067">ATP-binding</keyword>
<feature type="non-terminal residue" evidence="20">
    <location>
        <position position="1027"/>
    </location>
</feature>
<feature type="non-terminal residue" evidence="20">
    <location>
        <position position="1"/>
    </location>
</feature>
<comment type="catalytic activity">
    <reaction evidence="13">
        <text>Couples ATP hydrolysis with the unwinding of duplex DNA by translocating in the 3'-5' direction.</text>
        <dbReference type="EC" id="5.6.2.4"/>
    </reaction>
</comment>
<dbReference type="Proteomes" id="UP000754644">
    <property type="component" value="Unassembled WGS sequence"/>
</dbReference>
<dbReference type="GO" id="GO:0005829">
    <property type="term" value="C:cytosol"/>
    <property type="evidence" value="ECO:0007669"/>
    <property type="project" value="TreeGrafter"/>
</dbReference>
<dbReference type="Gene3D" id="1.10.486.10">
    <property type="entry name" value="PCRA, domain 4"/>
    <property type="match status" value="1"/>
</dbReference>
<evidence type="ECO:0000256" key="3">
    <source>
        <dbReference type="ARBA" id="ARBA00022741"/>
    </source>
</evidence>
<protein>
    <recommendedName>
        <fullName evidence="14">DNA 3'-5' helicase</fullName>
        <ecNumber evidence="14">5.6.2.4</ecNumber>
    </recommendedName>
</protein>
<evidence type="ECO:0000256" key="15">
    <source>
        <dbReference type="ARBA" id="ARBA00048988"/>
    </source>
</evidence>
<evidence type="ECO:0000256" key="14">
    <source>
        <dbReference type="ARBA" id="ARBA00034808"/>
    </source>
</evidence>
<dbReference type="AlphaFoldDB" id="A0A972VY85"/>
<dbReference type="Gene3D" id="3.40.50.300">
    <property type="entry name" value="P-loop containing nucleotide triphosphate hydrolases"/>
    <property type="match status" value="2"/>
</dbReference>
<dbReference type="InterPro" id="IPR011335">
    <property type="entry name" value="Restrct_endonuc-II-like"/>
</dbReference>
<evidence type="ECO:0000256" key="1">
    <source>
        <dbReference type="ARBA" id="ARBA00022722"/>
    </source>
</evidence>
<dbReference type="GO" id="GO:0000725">
    <property type="term" value="P:recombinational repair"/>
    <property type="evidence" value="ECO:0007669"/>
    <property type="project" value="TreeGrafter"/>
</dbReference>
<evidence type="ECO:0000256" key="16">
    <source>
        <dbReference type="PROSITE-ProRule" id="PRU00560"/>
    </source>
</evidence>
<dbReference type="SUPFAM" id="SSF52980">
    <property type="entry name" value="Restriction endonuclease-like"/>
    <property type="match status" value="1"/>
</dbReference>
<keyword evidence="9" id="KW-0460">Magnesium</keyword>
<evidence type="ECO:0000256" key="7">
    <source>
        <dbReference type="ARBA" id="ARBA00022839"/>
    </source>
</evidence>
<dbReference type="InterPro" id="IPR004586">
    <property type="entry name" value="RecB"/>
</dbReference>
<dbReference type="GO" id="GO:0003677">
    <property type="term" value="F:DNA binding"/>
    <property type="evidence" value="ECO:0007669"/>
    <property type="project" value="UniProtKB-KW"/>
</dbReference>
<evidence type="ECO:0000256" key="10">
    <source>
        <dbReference type="ARBA" id="ARBA00023125"/>
    </source>
</evidence>
<evidence type="ECO:0000256" key="11">
    <source>
        <dbReference type="ARBA" id="ARBA00023204"/>
    </source>
</evidence>
<evidence type="ECO:0000259" key="18">
    <source>
        <dbReference type="PROSITE" id="PS51198"/>
    </source>
</evidence>
<dbReference type="Pfam" id="PF00580">
    <property type="entry name" value="UvrD-helicase"/>
    <property type="match status" value="1"/>
</dbReference>
<sequence length="1027" mass="115822">ANQLMQMAAEDCFRAEIQTLEPAPRDIALAMWPTPTDLLKKTRGFLARQGLVVRPAAKAIDEPLARLQAKVDEVRERWHLEEFPAAIEASGVKANSKSFHRLKTLQRFLLGNGVFTDDWQYFTADVLSNNLKKAGEMPTHSLIDLIEEVQDLQWLEQQLQYNLWHQTIETLRRNLAHYKAEFNQLTMDDLLTNVHQALHQGAIGDQLAQQLAKQWPVAMVDEFQDTDDIQYGIFSKIYYQAGPQSLLLIGDPKQAIYQFRGADIYTYINAKRQLDQDQDMYSLQTNWRSTAGLVAAINALFNQQDVFGNDQDMPFLPVAPFPNADKKQLLINAEAVKPVAFFALTDAAGNGLRKPDASYLAMEYAAEQTALLLSGAATIDNLPVHAGQIAFLVRQHKDMLVARAALARRNIRSVYVTQESVFLSETADDLMLLLQAVSEPNNERAIRTALATRLLQGTVSEIIGLKQNTQQQNLLEEFKTYHDLWARLGVAAMLEALVSERRLAHKWFAQLDGERQITNLRHLAELLQTRASIAPGMHRLIKWFNRERQAATSTHEERQLRLESDQDLVQIVTMHAAKGLEYDIVMIPLAAFGADARNESPPVLLHEVDAADNFTTVLELRSLDEVKRQARRENLTEEMRLLYVALTRARYQCYLGFPVYGAKSKVGETALGKLLGLTDNQPELDDIARQINNLPAPLFAFQTVTSVPVSFMPPATDRRQLNPPNAAPRVYDSWRVHSFTGLSHALRTLDNGTTGHYLPAGYLDDDESQRDIDSTRTGTQPLDQFSFPAGRKVGIGLHALLEQLDFNASDASKQAAIERCITRLGFVSNKVELESALGVWLEHILQTPLFGANTVPSEEVEATTFCLQDVAQQDCLNELEFHFPVNTDEALINTLIANGYLKPGVVLARNKIRGMMTGLIDLVVRHENRYYVMDYKSNHLGNSLPDYSPKALQQAVTEHQYDLQYLIYTVALHRYLGQRLPDYEYTSHFGGVGYLFLRGMHKDRIQSGVFFDRPDAGLIQQLDQIFG</sequence>
<keyword evidence="1" id="KW-0540">Nuclease</keyword>
<evidence type="ECO:0000256" key="12">
    <source>
        <dbReference type="ARBA" id="ARBA00023235"/>
    </source>
</evidence>
<dbReference type="PANTHER" id="PTHR11070">
    <property type="entry name" value="UVRD / RECB / PCRA DNA HELICASE FAMILY MEMBER"/>
    <property type="match status" value="1"/>
</dbReference>
<dbReference type="InterPro" id="IPR027417">
    <property type="entry name" value="P-loop_NTPase"/>
</dbReference>
<dbReference type="InterPro" id="IPR014016">
    <property type="entry name" value="UvrD-like_ATP-bd"/>
</dbReference>
<comment type="caution">
    <text evidence="16">Lacks conserved residue(s) required for the propagation of feature annotation.</text>
</comment>
<dbReference type="GO" id="GO:0046872">
    <property type="term" value="F:metal ion binding"/>
    <property type="evidence" value="ECO:0007669"/>
    <property type="project" value="UniProtKB-KW"/>
</dbReference>
<reference evidence="20" key="1">
    <citation type="submission" date="2020-05" db="EMBL/GenBank/DDBJ databases">
        <title>Sulfur intermediates as new biogeochemical hubs in an aquatic model microbial ecosystem.</title>
        <authorList>
            <person name="Vigneron A."/>
        </authorList>
    </citation>
    <scope>NUCLEOTIDE SEQUENCE</scope>
    <source>
        <strain evidence="20">Bin.250</strain>
    </source>
</reference>
<dbReference type="EC" id="5.6.2.4" evidence="14"/>
<keyword evidence="10" id="KW-0238">DNA-binding</keyword>
<dbReference type="Pfam" id="PF12705">
    <property type="entry name" value="PDDEXK_1"/>
    <property type="match status" value="1"/>
</dbReference>
<evidence type="ECO:0000313" key="20">
    <source>
        <dbReference type="EMBL" id="NQV65544.1"/>
    </source>
</evidence>
<feature type="region of interest" description="Disordered" evidence="17">
    <location>
        <begin position="760"/>
        <end position="783"/>
    </location>
</feature>
<name>A0A972VY85_9GAMM</name>
<evidence type="ECO:0000256" key="4">
    <source>
        <dbReference type="ARBA" id="ARBA00022763"/>
    </source>
</evidence>